<dbReference type="GO" id="GO:0005829">
    <property type="term" value="C:cytosol"/>
    <property type="evidence" value="ECO:0007669"/>
    <property type="project" value="TreeGrafter"/>
</dbReference>
<evidence type="ECO:0000256" key="2">
    <source>
        <dbReference type="ARBA" id="ARBA00022679"/>
    </source>
</evidence>
<dbReference type="Pfam" id="PF01648">
    <property type="entry name" value="ACPS"/>
    <property type="match status" value="1"/>
</dbReference>
<organism evidence="4 5">
    <name type="scientific">Cupriavidus cauae</name>
    <dbReference type="NCBI Taxonomy" id="2608999"/>
    <lineage>
        <taxon>Bacteria</taxon>
        <taxon>Pseudomonadati</taxon>
        <taxon>Pseudomonadota</taxon>
        <taxon>Betaproteobacteria</taxon>
        <taxon>Burkholderiales</taxon>
        <taxon>Burkholderiaceae</taxon>
        <taxon>Cupriavidus</taxon>
    </lineage>
</organism>
<evidence type="ECO:0000259" key="3">
    <source>
        <dbReference type="Pfam" id="PF01648"/>
    </source>
</evidence>
<dbReference type="AlphaFoldDB" id="A0A5M8B6I5"/>
<comment type="caution">
    <text evidence="4">The sequence shown here is derived from an EMBL/GenBank/DDBJ whole genome shotgun (WGS) entry which is preliminary data.</text>
</comment>
<comment type="similarity">
    <text evidence="1">Belongs to the P-Pant transferase superfamily. Gsp/Sfp/HetI/AcpT family.</text>
</comment>
<dbReference type="GO" id="GO:0019878">
    <property type="term" value="P:lysine biosynthetic process via aminoadipic acid"/>
    <property type="evidence" value="ECO:0007669"/>
    <property type="project" value="TreeGrafter"/>
</dbReference>
<keyword evidence="2 4" id="KW-0808">Transferase</keyword>
<proteinExistence type="inferred from homology"/>
<evidence type="ECO:0000313" key="4">
    <source>
        <dbReference type="EMBL" id="KAA6130899.1"/>
    </source>
</evidence>
<dbReference type="PANTHER" id="PTHR12215:SF10">
    <property type="entry name" value="L-AMINOADIPATE-SEMIALDEHYDE DEHYDROGENASE-PHOSPHOPANTETHEINYL TRANSFERASE"/>
    <property type="match status" value="1"/>
</dbReference>
<dbReference type="EMBL" id="VWRN01000015">
    <property type="protein sequence ID" value="KAA6130899.1"/>
    <property type="molecule type" value="Genomic_DNA"/>
</dbReference>
<evidence type="ECO:0000313" key="5">
    <source>
        <dbReference type="Proteomes" id="UP000324324"/>
    </source>
</evidence>
<feature type="domain" description="4'-phosphopantetheinyl transferase" evidence="3">
    <location>
        <begin position="130"/>
        <end position="194"/>
    </location>
</feature>
<reference evidence="4 5" key="1">
    <citation type="submission" date="2019-09" db="EMBL/GenBank/DDBJ databases">
        <title>Isolation of a novel species in the genus Cupriavidus from patients with sepsis using whole genome sequencing.</title>
        <authorList>
            <person name="Kweon O.J."/>
            <person name="Lee M.-K."/>
        </authorList>
    </citation>
    <scope>NUCLEOTIDE SEQUENCE [LARGE SCALE GENOMIC DNA]</scope>
    <source>
        <strain evidence="4 5">MKL-01</strain>
    </source>
</reference>
<evidence type="ECO:0000256" key="1">
    <source>
        <dbReference type="ARBA" id="ARBA00010990"/>
    </source>
</evidence>
<dbReference type="SUPFAM" id="SSF56214">
    <property type="entry name" value="4'-phosphopantetheinyl transferase"/>
    <property type="match status" value="2"/>
</dbReference>
<accession>A0A5M8B6I5</accession>
<name>A0A5M8B6I5_9BURK</name>
<dbReference type="GO" id="GO:0008897">
    <property type="term" value="F:holo-[acyl-carrier-protein] synthase activity"/>
    <property type="evidence" value="ECO:0007669"/>
    <property type="project" value="InterPro"/>
</dbReference>
<sequence>MLAPLRSMEPTPVPLPAPLESYDVRVWRIDIDVRAEPAPGDLAVLSPQEAARLLGYRRGADRARFAAVRAALRRLLGAIVELAPQAVPLEADPLGKPILPPGIDGAPRFNVSHSGGIGLIAIATDPAIAAVGVDIEQCRPVEPLTLAASAFSADEQAMLCGCHPALRLDRFYALWTAREALTKAAGTGIADPRWQQVALQGSGDGRWRPHGPGAALPTAAGAWHPAQACEVASLPCQANADDAPYRAALALLTGAPDTSLCPALPQAGEGRNTVSALRAEALPAQALSAEGISAEALPAEGISAQALPMRTA</sequence>
<keyword evidence="5" id="KW-1185">Reference proteome</keyword>
<gene>
    <name evidence="4" type="ORF">F1599_04055</name>
</gene>
<dbReference type="InterPro" id="IPR037143">
    <property type="entry name" value="4-PPantetheinyl_Trfase_dom_sf"/>
</dbReference>
<dbReference type="Gene3D" id="3.90.470.20">
    <property type="entry name" value="4'-phosphopantetheinyl transferase domain"/>
    <property type="match status" value="2"/>
</dbReference>
<dbReference type="PANTHER" id="PTHR12215">
    <property type="entry name" value="PHOSPHOPANTETHEINE TRANSFERASE"/>
    <property type="match status" value="1"/>
</dbReference>
<dbReference type="InterPro" id="IPR050559">
    <property type="entry name" value="P-Pant_transferase_sf"/>
</dbReference>
<dbReference type="Proteomes" id="UP000324324">
    <property type="component" value="Unassembled WGS sequence"/>
</dbReference>
<dbReference type="InterPro" id="IPR008278">
    <property type="entry name" value="4-PPantetheinyl_Trfase_dom"/>
</dbReference>
<dbReference type="GO" id="GO:0000287">
    <property type="term" value="F:magnesium ion binding"/>
    <property type="evidence" value="ECO:0007669"/>
    <property type="project" value="InterPro"/>
</dbReference>
<dbReference type="RefSeq" id="WP_150082261.1">
    <property type="nucleotide sequence ID" value="NZ_VWRN01000015.1"/>
</dbReference>
<protein>
    <submittedName>
        <fullName evidence="4">4'-phosphopantetheinyl transferase superfamily protein</fullName>
    </submittedName>
</protein>